<proteinExistence type="predicted"/>
<keyword evidence="2" id="KW-1185">Reference proteome</keyword>
<dbReference type="AlphaFoldDB" id="A0AAE3SHJ6"/>
<dbReference type="Proteomes" id="UP001209229">
    <property type="component" value="Unassembled WGS sequence"/>
</dbReference>
<organism evidence="1 2">
    <name type="scientific">Plebeiibacterium sediminum</name>
    <dbReference type="NCBI Taxonomy" id="2992112"/>
    <lineage>
        <taxon>Bacteria</taxon>
        <taxon>Pseudomonadati</taxon>
        <taxon>Bacteroidota</taxon>
        <taxon>Bacteroidia</taxon>
        <taxon>Marinilabiliales</taxon>
        <taxon>Marinilabiliaceae</taxon>
        <taxon>Plebeiibacterium</taxon>
    </lineage>
</organism>
<protein>
    <submittedName>
        <fullName evidence="1">Uncharacterized protein</fullName>
    </submittedName>
</protein>
<evidence type="ECO:0000313" key="1">
    <source>
        <dbReference type="EMBL" id="MCW3789673.1"/>
    </source>
</evidence>
<dbReference type="EMBL" id="JAPDPJ010000157">
    <property type="protein sequence ID" value="MCW3789673.1"/>
    <property type="molecule type" value="Genomic_DNA"/>
</dbReference>
<comment type="caution">
    <text evidence="1">The sequence shown here is derived from an EMBL/GenBank/DDBJ whole genome shotgun (WGS) entry which is preliminary data.</text>
</comment>
<accession>A0AAE3SHJ6</accession>
<name>A0AAE3SHJ6_9BACT</name>
<gene>
    <name evidence="1" type="ORF">OM075_24650</name>
</gene>
<evidence type="ECO:0000313" key="2">
    <source>
        <dbReference type="Proteomes" id="UP001209229"/>
    </source>
</evidence>
<reference evidence="1" key="1">
    <citation type="submission" date="2022-10" db="EMBL/GenBank/DDBJ databases">
        <authorList>
            <person name="Yu W.X."/>
        </authorList>
    </citation>
    <scope>NUCLEOTIDE SEQUENCE</scope>
    <source>
        <strain evidence="1">AAT</strain>
    </source>
</reference>
<sequence length="295" mass="34637">MARFARLDTCLYRRVFPSVDTTPRKKRHDFIVLTLALSRNDAQILTKTGRLMLENKTMRLGNLIIYKNSKVELGELSLGNECNFDYPSLLILNEEIIWKHPFSAWEIEHWFDLTKCTIRYVIISALIKKAIRLIIIEHKYVVFNQPILEYLSFRIENNKFIESNDLLEIQLKSIVTSKTNKKEKYIKLKSLIKALTNEFYGGVTLKPGREFLKAVMHNSADKLNMLNVKYNPKSFRHKDDFSVQIQPELKSKISEDNKLIKEIEENSKNENGLFAEFYSELDLCVEKVLKDYYPD</sequence>
<dbReference type="RefSeq" id="WP_301193221.1">
    <property type="nucleotide sequence ID" value="NZ_JAPDPJ010000157.1"/>
</dbReference>